<dbReference type="AlphaFoldDB" id="A0A6A6CL10"/>
<evidence type="ECO:0000313" key="3">
    <source>
        <dbReference type="Proteomes" id="UP000799537"/>
    </source>
</evidence>
<reference evidence="2" key="1">
    <citation type="journal article" date="2020" name="Stud. Mycol.">
        <title>101 Dothideomycetes genomes: a test case for predicting lifestyles and emergence of pathogens.</title>
        <authorList>
            <person name="Haridas S."/>
            <person name="Albert R."/>
            <person name="Binder M."/>
            <person name="Bloem J."/>
            <person name="Labutti K."/>
            <person name="Salamov A."/>
            <person name="Andreopoulos B."/>
            <person name="Baker S."/>
            <person name="Barry K."/>
            <person name="Bills G."/>
            <person name="Bluhm B."/>
            <person name="Cannon C."/>
            <person name="Castanera R."/>
            <person name="Culley D."/>
            <person name="Daum C."/>
            <person name="Ezra D."/>
            <person name="Gonzalez J."/>
            <person name="Henrissat B."/>
            <person name="Kuo A."/>
            <person name="Liang C."/>
            <person name="Lipzen A."/>
            <person name="Lutzoni F."/>
            <person name="Magnuson J."/>
            <person name="Mondo S."/>
            <person name="Nolan M."/>
            <person name="Ohm R."/>
            <person name="Pangilinan J."/>
            <person name="Park H.-J."/>
            <person name="Ramirez L."/>
            <person name="Alfaro M."/>
            <person name="Sun H."/>
            <person name="Tritt A."/>
            <person name="Yoshinaga Y."/>
            <person name="Zwiers L.-H."/>
            <person name="Turgeon B."/>
            <person name="Goodwin S."/>
            <person name="Spatafora J."/>
            <person name="Crous P."/>
            <person name="Grigoriev I."/>
        </authorList>
    </citation>
    <scope>NUCLEOTIDE SEQUENCE</scope>
    <source>
        <strain evidence="2">ATCC 36951</strain>
    </source>
</reference>
<name>A0A6A6CL10_ZASCE</name>
<dbReference type="EMBL" id="ML993592">
    <property type="protein sequence ID" value="KAF2167731.1"/>
    <property type="molecule type" value="Genomic_DNA"/>
</dbReference>
<accession>A0A6A6CL10</accession>
<dbReference type="Proteomes" id="UP000799537">
    <property type="component" value="Unassembled WGS sequence"/>
</dbReference>
<sequence length="372" mass="42567">MARRSNNSRHNIASPLDRFRLSLRQAITRERENSAPTTRPESTPMEQQLKRIMTQLRGKNPFFRKFDKDDTSQSSGLRWKPTPWSAAEYKQASQVSEYIKTVNEKSFRVHGPRLYQAGEAILKLRHSTTRHIDEEMKRVLDYYVALVGKTRPGEPAVTYKRPSMRCELETKQRSGAVLKSVGKPDPNSVDSIINSHCDTSNVQQYKKWVGDLYRSVKFHTTGYFKQNVYELARLLGGVTRFRQIARIVRKAVYARLLAAGPVAVLRYAFKGEYRAVDIEGIFASDTTPKHRLWQAIYKRKFVKLCLTTDDRFLPLPEEDKAKSDSDAEIGGAYDDIMTDKKIKDLGIPMAADGPSRADRKTTYKSPLFFSGD</sequence>
<evidence type="ECO:0000256" key="1">
    <source>
        <dbReference type="SAM" id="MobiDB-lite"/>
    </source>
</evidence>
<keyword evidence="3" id="KW-1185">Reference proteome</keyword>
<dbReference type="RefSeq" id="XP_033668620.1">
    <property type="nucleotide sequence ID" value="XM_033806076.1"/>
</dbReference>
<proteinExistence type="predicted"/>
<organism evidence="2 3">
    <name type="scientific">Zasmidium cellare ATCC 36951</name>
    <dbReference type="NCBI Taxonomy" id="1080233"/>
    <lineage>
        <taxon>Eukaryota</taxon>
        <taxon>Fungi</taxon>
        <taxon>Dikarya</taxon>
        <taxon>Ascomycota</taxon>
        <taxon>Pezizomycotina</taxon>
        <taxon>Dothideomycetes</taxon>
        <taxon>Dothideomycetidae</taxon>
        <taxon>Mycosphaerellales</taxon>
        <taxon>Mycosphaerellaceae</taxon>
        <taxon>Zasmidium</taxon>
    </lineage>
</organism>
<dbReference type="GeneID" id="54559348"/>
<gene>
    <name evidence="2" type="ORF">M409DRAFT_21883</name>
</gene>
<feature type="region of interest" description="Disordered" evidence="1">
    <location>
        <begin position="352"/>
        <end position="372"/>
    </location>
</feature>
<evidence type="ECO:0000313" key="2">
    <source>
        <dbReference type="EMBL" id="KAF2167731.1"/>
    </source>
</evidence>
<protein>
    <submittedName>
        <fullName evidence="2">Uncharacterized protein</fullName>
    </submittedName>
</protein>